<name>A0A8J6DVC9_GALPY</name>
<gene>
    <name evidence="4" type="ORF">J0S82_004734</name>
</gene>
<accession>A0A8J6DVC9</accession>
<evidence type="ECO:0000256" key="3">
    <source>
        <dbReference type="ARBA" id="ARBA00023274"/>
    </source>
</evidence>
<dbReference type="InterPro" id="IPR012677">
    <property type="entry name" value="Nucleotide-bd_a/b_plait_sf"/>
</dbReference>
<dbReference type="Proteomes" id="UP000700334">
    <property type="component" value="Unassembled WGS sequence"/>
</dbReference>
<protein>
    <submittedName>
        <fullName evidence="4">60S ribosomal protein L23a</fullName>
    </submittedName>
</protein>
<dbReference type="GO" id="GO:0006412">
    <property type="term" value="P:translation"/>
    <property type="evidence" value="ECO:0007669"/>
    <property type="project" value="InterPro"/>
</dbReference>
<keyword evidence="2 4" id="KW-0689">Ribosomal protein</keyword>
<dbReference type="GO" id="GO:0003735">
    <property type="term" value="F:structural constituent of ribosome"/>
    <property type="evidence" value="ECO:0007669"/>
    <property type="project" value="InterPro"/>
</dbReference>
<dbReference type="SUPFAM" id="SSF54189">
    <property type="entry name" value="Ribosomal proteins S24e, L23 and L15e"/>
    <property type="match status" value="1"/>
</dbReference>
<evidence type="ECO:0000313" key="4">
    <source>
        <dbReference type="EMBL" id="KAG8521180.1"/>
    </source>
</evidence>
<evidence type="ECO:0000256" key="1">
    <source>
        <dbReference type="ARBA" id="ARBA00006700"/>
    </source>
</evidence>
<dbReference type="InterPro" id="IPR012678">
    <property type="entry name" value="Ribosomal_uL23/eL15/eS24_sf"/>
</dbReference>
<comment type="caution">
    <text evidence="4">The sequence shown here is derived from an EMBL/GenBank/DDBJ whole genome shotgun (WGS) entry which is preliminary data.</text>
</comment>
<organism evidence="4 5">
    <name type="scientific">Galemys pyrenaicus</name>
    <name type="common">Iberian desman</name>
    <name type="synonym">Pyrenean desman</name>
    <dbReference type="NCBI Taxonomy" id="202257"/>
    <lineage>
        <taxon>Eukaryota</taxon>
        <taxon>Metazoa</taxon>
        <taxon>Chordata</taxon>
        <taxon>Craniata</taxon>
        <taxon>Vertebrata</taxon>
        <taxon>Euteleostomi</taxon>
        <taxon>Mammalia</taxon>
        <taxon>Eutheria</taxon>
        <taxon>Laurasiatheria</taxon>
        <taxon>Eulipotyphla</taxon>
        <taxon>Talpidae</taxon>
        <taxon>Galemys</taxon>
    </lineage>
</organism>
<reference evidence="4" key="1">
    <citation type="journal article" date="2021" name="Evol. Appl.">
        <title>The genome of the Pyrenean desman and the effects of bottlenecks and inbreeding on the genomic landscape of an endangered species.</title>
        <authorList>
            <person name="Escoda L."/>
            <person name="Castresana J."/>
        </authorList>
    </citation>
    <scope>NUCLEOTIDE SEQUENCE</scope>
    <source>
        <strain evidence="4">IBE-C5619</strain>
    </source>
</reference>
<dbReference type="Gene3D" id="3.30.70.330">
    <property type="match status" value="1"/>
</dbReference>
<evidence type="ECO:0000313" key="5">
    <source>
        <dbReference type="Proteomes" id="UP000700334"/>
    </source>
</evidence>
<comment type="similarity">
    <text evidence="1">Belongs to the universal ribosomal protein uL23 family.</text>
</comment>
<keyword evidence="3" id="KW-0687">Ribonucleoprotein</keyword>
<dbReference type="AlphaFoldDB" id="A0A8J6DVC9"/>
<dbReference type="InterPro" id="IPR013025">
    <property type="entry name" value="Ribosomal_uL23-like"/>
</dbReference>
<dbReference type="GO" id="GO:0044391">
    <property type="term" value="C:ribosomal subunit"/>
    <property type="evidence" value="ECO:0007669"/>
    <property type="project" value="UniProtKB-ARBA"/>
</dbReference>
<dbReference type="OrthoDB" id="1267328at2759"/>
<proteinExistence type="inferred from homology"/>
<keyword evidence="5" id="KW-1185">Reference proteome</keyword>
<evidence type="ECO:0000256" key="2">
    <source>
        <dbReference type="ARBA" id="ARBA00022980"/>
    </source>
</evidence>
<dbReference type="PANTHER" id="PTHR11620">
    <property type="entry name" value="60S RIBOSOMAL PROTEIN L23A"/>
    <property type="match status" value="1"/>
</dbReference>
<dbReference type="EMBL" id="JAGFMF010011484">
    <property type="protein sequence ID" value="KAG8521180.1"/>
    <property type="molecule type" value="Genomic_DNA"/>
</dbReference>
<sequence length="275" mass="29847">MSQPRCAHLRTPTPSLRCRHQACVQDADSLLDRKQMVGSTKARGSSQSDWDCCVGAGFSPEAGHGEASSRQPQRGKFRKLCKKLSNGDVLVLLLLQPVREGEDLEWGASLSSECGHVLGRSAAAAAALSVACQVGFQEDAILEVWPSLGEELRILRGGEISLRHNHVFLLPSLPLSTTCVSRDCGSHLGSTRHQGTSDVFRRAPPGETSCASFKVPLATESAMKKREDHGAFVLMVDVKVSQLPVQQAVKKPCDTDMAKVNTLVRPDRRRHVFGT</sequence>